<feature type="transmembrane region" description="Helical" evidence="9">
    <location>
        <begin position="109"/>
        <end position="126"/>
    </location>
</feature>
<comment type="caution">
    <text evidence="11">The sequence shown here is derived from an EMBL/GenBank/DDBJ whole genome shotgun (WGS) entry which is preliminary data.</text>
</comment>
<feature type="transmembrane region" description="Helical" evidence="9">
    <location>
        <begin position="6"/>
        <end position="22"/>
    </location>
</feature>
<evidence type="ECO:0000313" key="12">
    <source>
        <dbReference type="Proteomes" id="UP000279446"/>
    </source>
</evidence>
<feature type="transmembrane region" description="Helical" evidence="9">
    <location>
        <begin position="269"/>
        <end position="291"/>
    </location>
</feature>
<feature type="transmembrane region" description="Helical" evidence="9">
    <location>
        <begin position="362"/>
        <end position="382"/>
    </location>
</feature>
<evidence type="ECO:0000256" key="4">
    <source>
        <dbReference type="ARBA" id="ARBA00022475"/>
    </source>
</evidence>
<protein>
    <submittedName>
        <fullName evidence="11">Na+/H+ antiporter subunit D</fullName>
    </submittedName>
</protein>
<name>A0A3S1DHN4_9BACL</name>
<feature type="transmembrane region" description="Helical" evidence="9">
    <location>
        <begin position="240"/>
        <end position="263"/>
    </location>
</feature>
<dbReference type="EMBL" id="RZNY01000031">
    <property type="protein sequence ID" value="RUT41384.1"/>
    <property type="molecule type" value="Genomic_DNA"/>
</dbReference>
<evidence type="ECO:0000256" key="5">
    <source>
        <dbReference type="ARBA" id="ARBA00022692"/>
    </source>
</evidence>
<feature type="transmembrane region" description="Helical" evidence="9">
    <location>
        <begin position="162"/>
        <end position="183"/>
    </location>
</feature>
<feature type="transmembrane region" description="Helical" evidence="9">
    <location>
        <begin position="402"/>
        <end position="426"/>
    </location>
</feature>
<dbReference type="InterPro" id="IPR050586">
    <property type="entry name" value="CPA3_Na-H_Antiporter_D"/>
</dbReference>
<dbReference type="InterPro" id="IPR003918">
    <property type="entry name" value="NADH_UbQ_OxRdtase"/>
</dbReference>
<evidence type="ECO:0000256" key="7">
    <source>
        <dbReference type="ARBA" id="ARBA00023136"/>
    </source>
</evidence>
<feature type="transmembrane region" description="Helical" evidence="9">
    <location>
        <begin position="447"/>
        <end position="469"/>
    </location>
</feature>
<gene>
    <name evidence="11" type="ORF">EJP82_23770</name>
</gene>
<dbReference type="GO" id="GO:0015297">
    <property type="term" value="F:antiporter activity"/>
    <property type="evidence" value="ECO:0007669"/>
    <property type="project" value="UniProtKB-KW"/>
</dbReference>
<evidence type="ECO:0000313" key="11">
    <source>
        <dbReference type="EMBL" id="RUT41384.1"/>
    </source>
</evidence>
<evidence type="ECO:0000256" key="9">
    <source>
        <dbReference type="SAM" id="Phobius"/>
    </source>
</evidence>
<dbReference type="InterPro" id="IPR001750">
    <property type="entry name" value="ND/Mrp_TM"/>
</dbReference>
<dbReference type="NCBIfam" id="NF005818">
    <property type="entry name" value="PRK07691.1"/>
    <property type="match status" value="1"/>
</dbReference>
<feature type="transmembrane region" description="Helical" evidence="9">
    <location>
        <begin position="76"/>
        <end position="97"/>
    </location>
</feature>
<dbReference type="Proteomes" id="UP000279446">
    <property type="component" value="Unassembled WGS sequence"/>
</dbReference>
<feature type="transmembrane region" description="Helical" evidence="9">
    <location>
        <begin position="34"/>
        <end position="56"/>
    </location>
</feature>
<evidence type="ECO:0000256" key="3">
    <source>
        <dbReference type="ARBA" id="ARBA00022449"/>
    </source>
</evidence>
<evidence type="ECO:0000256" key="6">
    <source>
        <dbReference type="ARBA" id="ARBA00022989"/>
    </source>
</evidence>
<feature type="transmembrane region" description="Helical" evidence="9">
    <location>
        <begin position="203"/>
        <end position="228"/>
    </location>
</feature>
<dbReference type="OrthoDB" id="9811718at2"/>
<dbReference type="GO" id="GO:0008137">
    <property type="term" value="F:NADH dehydrogenase (ubiquinone) activity"/>
    <property type="evidence" value="ECO:0007669"/>
    <property type="project" value="InterPro"/>
</dbReference>
<keyword evidence="5 8" id="KW-0812">Transmembrane</keyword>
<evidence type="ECO:0000259" key="10">
    <source>
        <dbReference type="Pfam" id="PF00361"/>
    </source>
</evidence>
<reference evidence="11 12" key="1">
    <citation type="submission" date="2018-12" db="EMBL/GenBank/DDBJ databases">
        <authorList>
            <person name="Sun L."/>
            <person name="Chen Z."/>
        </authorList>
    </citation>
    <scope>NUCLEOTIDE SEQUENCE [LARGE SCALE GENOMIC DNA]</scope>
    <source>
        <strain evidence="11 12">DSM 15890</strain>
    </source>
</reference>
<evidence type="ECO:0000256" key="1">
    <source>
        <dbReference type="ARBA" id="ARBA00004651"/>
    </source>
</evidence>
<keyword evidence="3" id="KW-0050">Antiport</keyword>
<dbReference type="PANTHER" id="PTHR42703:SF1">
    <property type="entry name" value="NA(+)_H(+) ANTIPORTER SUBUNIT D1"/>
    <property type="match status" value="1"/>
</dbReference>
<feature type="transmembrane region" description="Helical" evidence="9">
    <location>
        <begin position="132"/>
        <end position="150"/>
    </location>
</feature>
<dbReference type="Pfam" id="PF00361">
    <property type="entry name" value="Proton_antipo_M"/>
    <property type="match status" value="1"/>
</dbReference>
<accession>A0A3S1DHN4</accession>
<dbReference type="AlphaFoldDB" id="A0A3S1DHN4"/>
<dbReference type="RefSeq" id="WP_127194548.1">
    <property type="nucleotide sequence ID" value="NZ_RZNY01000031.1"/>
</dbReference>
<comment type="similarity">
    <text evidence="2">Belongs to the CPA3 antiporters (TC 2.A.63) subunit D family.</text>
</comment>
<feature type="domain" description="NADH:quinone oxidoreductase/Mrp antiporter transmembrane" evidence="10">
    <location>
        <begin position="128"/>
        <end position="416"/>
    </location>
</feature>
<feature type="transmembrane region" description="Helical" evidence="9">
    <location>
        <begin position="298"/>
        <end position="319"/>
    </location>
</feature>
<dbReference type="NCBIfam" id="NF009306">
    <property type="entry name" value="PRK12663.1"/>
    <property type="match status" value="1"/>
</dbReference>
<keyword evidence="3" id="KW-0813">Transport</keyword>
<keyword evidence="7 9" id="KW-0472">Membrane</keyword>
<dbReference type="PANTHER" id="PTHR42703">
    <property type="entry name" value="NADH DEHYDROGENASE"/>
    <property type="match status" value="1"/>
</dbReference>
<organism evidence="11 12">
    <name type="scientific">Paenibacillus anaericanus</name>
    <dbReference type="NCBI Taxonomy" id="170367"/>
    <lineage>
        <taxon>Bacteria</taxon>
        <taxon>Bacillati</taxon>
        <taxon>Bacillota</taxon>
        <taxon>Bacilli</taxon>
        <taxon>Bacillales</taxon>
        <taxon>Paenibacillaceae</taxon>
        <taxon>Paenibacillus</taxon>
    </lineage>
</organism>
<keyword evidence="12" id="KW-1185">Reference proteome</keyword>
<evidence type="ECO:0000256" key="2">
    <source>
        <dbReference type="ARBA" id="ARBA00005346"/>
    </source>
</evidence>
<dbReference type="GO" id="GO:0005886">
    <property type="term" value="C:plasma membrane"/>
    <property type="evidence" value="ECO:0007669"/>
    <property type="project" value="UniProtKB-SubCell"/>
</dbReference>
<feature type="transmembrane region" description="Helical" evidence="9">
    <location>
        <begin position="325"/>
        <end position="350"/>
    </location>
</feature>
<dbReference type="GO" id="GO:0042773">
    <property type="term" value="P:ATP synthesis coupled electron transport"/>
    <property type="evidence" value="ECO:0007669"/>
    <property type="project" value="InterPro"/>
</dbReference>
<sequence length="494" mass="53982">MSNVLILPIIIPLLTGMVMIFFRRRIRLQQWLTVVSMLLTIGISIVIIQQISHQGILVLDVGGWQAPYGISLVGDMLSALLVLVATFISLICTLFAFGSTDNDHKVHFVYPYILLLLCGVNGSFLTGDIFNLFVFFEVMLISSYVLLALGGKKIQLRESIKYVIINVISSTLFVIAIAYLYSITGTLNMAHLSERIATIGQDGLLTTVSLLFLTVFALKSGLFLFFWLPSSYSAPPPAIAALFAALLTKVGIYAIMRTFTLIFYHQPEITHTIILCMATITMILGALGAISHWQIKKILAYNVVVAVGFILFGVGMATLDSLTGALFYLLNDMLAKALIFILGGAIISIFGTDKLRNFSGLILFRPSLGWLFFIASLALAGVPPLSGFVGKVIILKEGVQEGHLIMSVIGIITSLLVLYSVMKIFIHSFWGETLLIEGEQKATGTNALLPGYILVTLIIGMGLGAEWVLSYVEQAAEVMTNPSIYIDAVFKRNS</sequence>
<comment type="subcellular location">
    <subcellularLocation>
        <location evidence="1">Cell membrane</location>
        <topology evidence="1">Multi-pass membrane protein</topology>
    </subcellularLocation>
    <subcellularLocation>
        <location evidence="8">Membrane</location>
        <topology evidence="8">Multi-pass membrane protein</topology>
    </subcellularLocation>
</comment>
<proteinExistence type="inferred from homology"/>
<evidence type="ECO:0000256" key="8">
    <source>
        <dbReference type="RuleBase" id="RU000320"/>
    </source>
</evidence>
<keyword evidence="4" id="KW-1003">Cell membrane</keyword>
<dbReference type="PRINTS" id="PR01437">
    <property type="entry name" value="NUOXDRDTASE4"/>
</dbReference>
<keyword evidence="6 9" id="KW-1133">Transmembrane helix</keyword>